<dbReference type="KEGG" id="pez:HWQ56_05560"/>
<dbReference type="AlphaFoldDB" id="A0A7D5D5B5"/>
<gene>
    <name evidence="1" type="ORF">HWQ56_05560</name>
</gene>
<evidence type="ECO:0000313" key="1">
    <source>
        <dbReference type="EMBL" id="QKZ03280.1"/>
    </source>
</evidence>
<sequence length="92" mass="9510">MNDPIPHHTQGQTTFAPCGSTAAPLFTVNPDIPLVDALAHSSNLQLVANQLMTDAAMGDDGPHLAWAAAYLGEMAQAILSDLTIPVACNSAV</sequence>
<dbReference type="EMBL" id="CP056030">
    <property type="protein sequence ID" value="QKZ03280.1"/>
    <property type="molecule type" value="Genomic_DNA"/>
</dbReference>
<reference evidence="1 2" key="1">
    <citation type="submission" date="2020-06" db="EMBL/GenBank/DDBJ databases">
        <title>Pseudomonas eucalypticola sp. nov., an endophyte of Eucalyptus dunnii leaves with biocontrol ability of eucalyptus leaf blight.</title>
        <authorList>
            <person name="Liu Y."/>
            <person name="Song Z."/>
            <person name="Zeng H."/>
            <person name="Lu M."/>
            <person name="Wang X."/>
            <person name="Lian X."/>
            <person name="Zhang Q."/>
        </authorList>
    </citation>
    <scope>NUCLEOTIDE SEQUENCE [LARGE SCALE GENOMIC DNA]</scope>
    <source>
        <strain evidence="1 2">NP-1</strain>
    </source>
</reference>
<keyword evidence="2" id="KW-1185">Reference proteome</keyword>
<proteinExistence type="predicted"/>
<dbReference type="Pfam" id="PF11275">
    <property type="entry name" value="DUF3077"/>
    <property type="match status" value="1"/>
</dbReference>
<organism evidence="1 2">
    <name type="scientific">Pseudomonas eucalypticola</name>
    <dbReference type="NCBI Taxonomy" id="2599595"/>
    <lineage>
        <taxon>Bacteria</taxon>
        <taxon>Pseudomonadati</taxon>
        <taxon>Pseudomonadota</taxon>
        <taxon>Gammaproteobacteria</taxon>
        <taxon>Pseudomonadales</taxon>
        <taxon>Pseudomonadaceae</taxon>
        <taxon>Pseudomonas</taxon>
    </lineage>
</organism>
<dbReference type="Proteomes" id="UP000509568">
    <property type="component" value="Chromosome"/>
</dbReference>
<protein>
    <submittedName>
        <fullName evidence="1">DUF3077 domain-containing protein</fullName>
    </submittedName>
</protein>
<name>A0A7D5D5B5_9PSED</name>
<accession>A0A7D5D5B5</accession>
<dbReference type="InterPro" id="IPR021427">
    <property type="entry name" value="DUF3077"/>
</dbReference>
<evidence type="ECO:0000313" key="2">
    <source>
        <dbReference type="Proteomes" id="UP000509568"/>
    </source>
</evidence>